<reference evidence="6" key="1">
    <citation type="journal article" date="2021" name="Proc. Natl. Acad. Sci. U.S.A.">
        <title>Three genomes in the algal genus Volvox reveal the fate of a haploid sex-determining region after a transition to homothallism.</title>
        <authorList>
            <person name="Yamamoto K."/>
            <person name="Hamaji T."/>
            <person name="Kawai-Toyooka H."/>
            <person name="Matsuzaki R."/>
            <person name="Takahashi F."/>
            <person name="Nishimura Y."/>
            <person name="Kawachi M."/>
            <person name="Noguchi H."/>
            <person name="Minakuchi Y."/>
            <person name="Umen J.G."/>
            <person name="Toyoda A."/>
            <person name="Nozaki H."/>
        </authorList>
    </citation>
    <scope>NUCLEOTIDE SEQUENCE</scope>
    <source>
        <strain evidence="6">NIES-3786</strain>
    </source>
</reference>
<evidence type="ECO:0000313" key="7">
    <source>
        <dbReference type="Proteomes" id="UP000747110"/>
    </source>
</evidence>
<name>A0A8J4CWA4_9CHLO</name>
<feature type="domain" description="Cation-transporting P-type ATPase C-terminal" evidence="5">
    <location>
        <begin position="197"/>
        <end position="396"/>
    </location>
</feature>
<dbReference type="OrthoDB" id="3352408at2759"/>
<dbReference type="Pfam" id="PF08282">
    <property type="entry name" value="Hydrolase_3"/>
    <property type="match status" value="1"/>
</dbReference>
<feature type="compositionally biased region" description="Low complexity" evidence="4">
    <location>
        <begin position="15"/>
        <end position="29"/>
    </location>
</feature>
<organism evidence="6 7">
    <name type="scientific">Volvox reticuliferus</name>
    <dbReference type="NCBI Taxonomy" id="1737510"/>
    <lineage>
        <taxon>Eukaryota</taxon>
        <taxon>Viridiplantae</taxon>
        <taxon>Chlorophyta</taxon>
        <taxon>core chlorophytes</taxon>
        <taxon>Chlorophyceae</taxon>
        <taxon>CS clade</taxon>
        <taxon>Chlamydomonadales</taxon>
        <taxon>Volvocaceae</taxon>
        <taxon>Volvox</taxon>
    </lineage>
</organism>
<feature type="non-terminal residue" evidence="6">
    <location>
        <position position="1"/>
    </location>
</feature>
<dbReference type="GO" id="GO:0005388">
    <property type="term" value="F:P-type calcium transporter activity"/>
    <property type="evidence" value="ECO:0007669"/>
    <property type="project" value="TreeGrafter"/>
</dbReference>
<dbReference type="SUPFAM" id="SSF81665">
    <property type="entry name" value="Calcium ATPase, transmembrane domain M"/>
    <property type="match status" value="1"/>
</dbReference>
<dbReference type="EMBL" id="BNCP01000041">
    <property type="protein sequence ID" value="GIL87786.1"/>
    <property type="molecule type" value="Genomic_DNA"/>
</dbReference>
<dbReference type="SUPFAM" id="SSF56784">
    <property type="entry name" value="HAD-like"/>
    <property type="match status" value="1"/>
</dbReference>
<feature type="region of interest" description="Disordered" evidence="4">
    <location>
        <begin position="1"/>
        <end position="29"/>
    </location>
</feature>
<evidence type="ECO:0000313" key="6">
    <source>
        <dbReference type="EMBL" id="GIL87786.1"/>
    </source>
</evidence>
<keyword evidence="3" id="KW-0460">Magnesium</keyword>
<dbReference type="PANTHER" id="PTHR24093">
    <property type="entry name" value="CATION TRANSPORTING ATPASE"/>
    <property type="match status" value="1"/>
</dbReference>
<protein>
    <recommendedName>
        <fullName evidence="5">Cation-transporting P-type ATPase C-terminal domain-containing protein</fullName>
    </recommendedName>
</protein>
<evidence type="ECO:0000256" key="1">
    <source>
        <dbReference type="ARBA" id="ARBA00004127"/>
    </source>
</evidence>
<dbReference type="AlphaFoldDB" id="A0A8J4CWA4"/>
<dbReference type="PRINTS" id="PR00120">
    <property type="entry name" value="HATPASE"/>
</dbReference>
<dbReference type="Gene3D" id="1.20.1110.10">
    <property type="entry name" value="Calcium-transporting ATPase, transmembrane domain"/>
    <property type="match status" value="1"/>
</dbReference>
<dbReference type="GO" id="GO:0005886">
    <property type="term" value="C:plasma membrane"/>
    <property type="evidence" value="ECO:0007669"/>
    <property type="project" value="TreeGrafter"/>
</dbReference>
<dbReference type="InterPro" id="IPR001757">
    <property type="entry name" value="P_typ_ATPase"/>
</dbReference>
<dbReference type="GO" id="GO:0016887">
    <property type="term" value="F:ATP hydrolysis activity"/>
    <property type="evidence" value="ECO:0007669"/>
    <property type="project" value="InterPro"/>
</dbReference>
<dbReference type="GO" id="GO:0012505">
    <property type="term" value="C:endomembrane system"/>
    <property type="evidence" value="ECO:0007669"/>
    <property type="project" value="UniProtKB-SubCell"/>
</dbReference>
<evidence type="ECO:0000256" key="3">
    <source>
        <dbReference type="ARBA" id="ARBA00022842"/>
    </source>
</evidence>
<dbReference type="PANTHER" id="PTHR24093:SF369">
    <property type="entry name" value="CALCIUM-TRANSPORTING ATPASE"/>
    <property type="match status" value="1"/>
</dbReference>
<dbReference type="InterPro" id="IPR023298">
    <property type="entry name" value="ATPase_P-typ_TM_dom_sf"/>
</dbReference>
<comment type="subcellular location">
    <subcellularLocation>
        <location evidence="1">Endomembrane system</location>
        <topology evidence="1">Multi-pass membrane protein</topology>
    </subcellularLocation>
</comment>
<dbReference type="InterPro" id="IPR036412">
    <property type="entry name" value="HAD-like_sf"/>
</dbReference>
<comment type="caution">
    <text evidence="6">The sequence shown here is derived from an EMBL/GenBank/DDBJ whole genome shotgun (WGS) entry which is preliminary data.</text>
</comment>
<evidence type="ECO:0000256" key="2">
    <source>
        <dbReference type="ARBA" id="ARBA00022723"/>
    </source>
</evidence>
<keyword evidence="2" id="KW-0479">Metal-binding</keyword>
<dbReference type="GO" id="GO:0046872">
    <property type="term" value="F:metal ion binding"/>
    <property type="evidence" value="ECO:0007669"/>
    <property type="project" value="UniProtKB-KW"/>
</dbReference>
<evidence type="ECO:0000259" key="5">
    <source>
        <dbReference type="Pfam" id="PF00689"/>
    </source>
</evidence>
<dbReference type="InterPro" id="IPR006068">
    <property type="entry name" value="ATPase_P-typ_cation-transptr_C"/>
</dbReference>
<proteinExistence type="predicted"/>
<gene>
    <name evidence="6" type="ORF">Vretifemale_15830</name>
</gene>
<keyword evidence="7" id="KW-1185">Reference proteome</keyword>
<dbReference type="PRINTS" id="PR00119">
    <property type="entry name" value="CATATPASE"/>
</dbReference>
<accession>A0A8J4CWA4</accession>
<dbReference type="Proteomes" id="UP000747110">
    <property type="component" value="Unassembled WGS sequence"/>
</dbReference>
<evidence type="ECO:0000256" key="4">
    <source>
        <dbReference type="SAM" id="MobiDB-lite"/>
    </source>
</evidence>
<dbReference type="GO" id="GO:0005524">
    <property type="term" value="F:ATP binding"/>
    <property type="evidence" value="ECO:0007669"/>
    <property type="project" value="InterPro"/>
</dbReference>
<dbReference type="Pfam" id="PF00689">
    <property type="entry name" value="Cation_ATPase_C"/>
    <property type="match status" value="1"/>
</dbReference>
<sequence>AVTTRAAPSAPSPLSDTVTSTAPSTSSADVVPLPVDQVPYLVLEGATFRQLVLRDPGGAGGAAAAAVDTAAFLALWPRLRVLARCSPGDKFVLVSALKKLREEGRVEEVVAVTGDGTNDAPALTAADVGFCMVSGTPIAREAADILLLDSSFTSIVSAVAWGRNVYASVTRFLQFQLTANVVAVAVAAGGAVWLRYSPLSAVQMLWVNLIMDSLASLALATEAPNDAMLDVPPNRPHDPLVTPTVLKHIIGQAAFQLAVLYGMLAALQHYGGGDAAAVATAGGGFLDSVMAPLFGGGGGGGGGNHHHMLEMTLVFNAFVQMQLFNQFNCRRVRDEVNILEGLAAHPLFLAIVAGEAVLQYIIVQYGGEAFNTTPLTAAQWALCGGLGAATLLVRGLLRGIKVGAGGGTGVGVSAREAGNTP</sequence>
<dbReference type="NCBIfam" id="TIGR01494">
    <property type="entry name" value="ATPase_P-type"/>
    <property type="match status" value="1"/>
</dbReference>